<dbReference type="InterPro" id="IPR016163">
    <property type="entry name" value="Ald_DH_C"/>
</dbReference>
<dbReference type="Pfam" id="PF00171">
    <property type="entry name" value="Aldedh"/>
    <property type="match status" value="1"/>
</dbReference>
<dbReference type="EMBL" id="UAVU01000008">
    <property type="protein sequence ID" value="SQC91887.1"/>
    <property type="molecule type" value="Genomic_DNA"/>
</dbReference>
<organism evidence="2 3">
    <name type="scientific">Cedecea neteri</name>
    <dbReference type="NCBI Taxonomy" id="158822"/>
    <lineage>
        <taxon>Bacteria</taxon>
        <taxon>Pseudomonadati</taxon>
        <taxon>Pseudomonadota</taxon>
        <taxon>Gammaproteobacteria</taxon>
        <taxon>Enterobacterales</taxon>
        <taxon>Enterobacteriaceae</taxon>
        <taxon>Cedecea</taxon>
    </lineage>
</organism>
<dbReference type="InterPro" id="IPR015590">
    <property type="entry name" value="Aldehyde_DH_dom"/>
</dbReference>
<dbReference type="SUPFAM" id="SSF53720">
    <property type="entry name" value="ALDH-like"/>
    <property type="match status" value="1"/>
</dbReference>
<gene>
    <name evidence="2" type="ORF">NCTC12120_05067</name>
</gene>
<protein>
    <recommendedName>
        <fullName evidence="1">Aldehyde dehydrogenase domain-containing protein</fullName>
    </recommendedName>
</protein>
<feature type="domain" description="Aldehyde dehydrogenase" evidence="1">
    <location>
        <begin position="8"/>
        <end position="44"/>
    </location>
</feature>
<accession>A0A2X3IZA1</accession>
<reference evidence="2 3" key="1">
    <citation type="submission" date="2018-06" db="EMBL/GenBank/DDBJ databases">
        <authorList>
            <consortium name="Pathogen Informatics"/>
            <person name="Doyle S."/>
        </authorList>
    </citation>
    <scope>NUCLEOTIDE SEQUENCE [LARGE SCALE GENOMIC DNA]</scope>
    <source>
        <strain evidence="2 3">NCTC12120</strain>
    </source>
</reference>
<dbReference type="Gene3D" id="3.40.309.10">
    <property type="entry name" value="Aldehyde Dehydrogenase, Chain A, domain 2"/>
    <property type="match status" value="1"/>
</dbReference>
<dbReference type="Proteomes" id="UP000251197">
    <property type="component" value="Unassembled WGS sequence"/>
</dbReference>
<evidence type="ECO:0000313" key="2">
    <source>
        <dbReference type="EMBL" id="SQC91887.1"/>
    </source>
</evidence>
<evidence type="ECO:0000313" key="3">
    <source>
        <dbReference type="Proteomes" id="UP000251197"/>
    </source>
</evidence>
<dbReference type="AlphaFoldDB" id="A0A2X3IZA1"/>
<dbReference type="GO" id="GO:0016620">
    <property type="term" value="F:oxidoreductase activity, acting on the aldehyde or oxo group of donors, NAD or NADP as acceptor"/>
    <property type="evidence" value="ECO:0007669"/>
    <property type="project" value="InterPro"/>
</dbReference>
<sequence>MPGRTAPRPTRIIVEASAYDAFLEKLIQKTKSITFGEPDDKPGPVRRAE</sequence>
<name>A0A2X3IZA1_9ENTR</name>
<evidence type="ECO:0000259" key="1">
    <source>
        <dbReference type="Pfam" id="PF00171"/>
    </source>
</evidence>
<dbReference type="InterPro" id="IPR016161">
    <property type="entry name" value="Ald_DH/histidinol_DH"/>
</dbReference>
<proteinExistence type="predicted"/>